<dbReference type="PRINTS" id="PR00888">
    <property type="entry name" value="SM22CALPONIN"/>
</dbReference>
<evidence type="ECO:0000256" key="1">
    <source>
        <dbReference type="ARBA" id="ARBA00009631"/>
    </source>
</evidence>
<reference evidence="3 4" key="1">
    <citation type="submission" date="2023-04" db="EMBL/GenBank/DDBJ databases">
        <title>Genome of Basidiobolus ranarum AG-B5.</title>
        <authorList>
            <person name="Stajich J.E."/>
            <person name="Carter-House D."/>
            <person name="Gryganskyi A."/>
        </authorList>
    </citation>
    <scope>NUCLEOTIDE SEQUENCE [LARGE SCALE GENOMIC DNA]</scope>
    <source>
        <strain evidence="3 4">AG-B5</strain>
    </source>
</reference>
<sequence>MSLPLYGIDRDLARKIAGKYDPERERQARAWIETVLGESLPYDNFFDSLHDGIILCKLVDKVFPGQGRYNTSKLAFKQMENINKFLTAAGQLGCPSVDLFQTVDLYEKKSPGQVVDAIFSFARYAIKNGLDAPPLGPKVADKHEVHFTPEQLNRCKSVINTHQMGYTKGANQSGMSFGSRLEISGYDTSRRGK</sequence>
<gene>
    <name evidence="3" type="primary">SCP1_1</name>
    <name evidence="3" type="ORF">K7432_001439</name>
</gene>
<dbReference type="Gene3D" id="1.10.418.10">
    <property type="entry name" value="Calponin-like domain"/>
    <property type="match status" value="1"/>
</dbReference>
<dbReference type="Pfam" id="PF00307">
    <property type="entry name" value="CH"/>
    <property type="match status" value="1"/>
</dbReference>
<keyword evidence="4" id="KW-1185">Reference proteome</keyword>
<comment type="similarity">
    <text evidence="1">Belongs to the calponin family.</text>
</comment>
<dbReference type="Proteomes" id="UP001479436">
    <property type="component" value="Unassembled WGS sequence"/>
</dbReference>
<dbReference type="PANTHER" id="PTHR47385:SF14">
    <property type="entry name" value="TRANSGELIN"/>
    <property type="match status" value="1"/>
</dbReference>
<name>A0ABR2X2Y4_9FUNG</name>
<dbReference type="SMART" id="SM00033">
    <property type="entry name" value="CH"/>
    <property type="match status" value="1"/>
</dbReference>
<proteinExistence type="inferred from homology"/>
<evidence type="ECO:0000259" key="2">
    <source>
        <dbReference type="PROSITE" id="PS50021"/>
    </source>
</evidence>
<dbReference type="Pfam" id="PF00402">
    <property type="entry name" value="Calponin"/>
    <property type="match status" value="1"/>
</dbReference>
<dbReference type="InterPro" id="IPR000557">
    <property type="entry name" value="Calponin_repeat"/>
</dbReference>
<protein>
    <submittedName>
        <fullName evidence="3">Calponin</fullName>
    </submittedName>
</protein>
<dbReference type="PROSITE" id="PS51122">
    <property type="entry name" value="CALPONIN_2"/>
    <property type="match status" value="1"/>
</dbReference>
<evidence type="ECO:0000313" key="4">
    <source>
        <dbReference type="Proteomes" id="UP001479436"/>
    </source>
</evidence>
<dbReference type="PROSITE" id="PS50021">
    <property type="entry name" value="CH"/>
    <property type="match status" value="1"/>
</dbReference>
<dbReference type="PANTHER" id="PTHR47385">
    <property type="entry name" value="CALPONIN"/>
    <property type="match status" value="1"/>
</dbReference>
<evidence type="ECO:0000313" key="3">
    <source>
        <dbReference type="EMBL" id="KAK9768145.1"/>
    </source>
</evidence>
<dbReference type="InterPro" id="IPR001715">
    <property type="entry name" value="CH_dom"/>
</dbReference>
<dbReference type="InterPro" id="IPR003096">
    <property type="entry name" value="SM22_calponin"/>
</dbReference>
<accession>A0ABR2X2Y4</accession>
<dbReference type="EMBL" id="JASJQH010000032">
    <property type="protein sequence ID" value="KAK9768145.1"/>
    <property type="molecule type" value="Genomic_DNA"/>
</dbReference>
<dbReference type="InterPro" id="IPR050606">
    <property type="entry name" value="Calponin-like"/>
</dbReference>
<dbReference type="SUPFAM" id="SSF47576">
    <property type="entry name" value="Calponin-homology domain, CH-domain"/>
    <property type="match status" value="1"/>
</dbReference>
<comment type="caution">
    <text evidence="3">The sequence shown here is derived from an EMBL/GenBank/DDBJ whole genome shotgun (WGS) entry which is preliminary data.</text>
</comment>
<feature type="domain" description="Calponin-homology (CH)" evidence="2">
    <location>
        <begin position="22"/>
        <end position="126"/>
    </location>
</feature>
<dbReference type="InterPro" id="IPR036872">
    <property type="entry name" value="CH_dom_sf"/>
</dbReference>
<organism evidence="3 4">
    <name type="scientific">Basidiobolus ranarum</name>
    <dbReference type="NCBI Taxonomy" id="34480"/>
    <lineage>
        <taxon>Eukaryota</taxon>
        <taxon>Fungi</taxon>
        <taxon>Fungi incertae sedis</taxon>
        <taxon>Zoopagomycota</taxon>
        <taxon>Entomophthoromycotina</taxon>
        <taxon>Basidiobolomycetes</taxon>
        <taxon>Basidiobolales</taxon>
        <taxon>Basidiobolaceae</taxon>
        <taxon>Basidiobolus</taxon>
    </lineage>
</organism>